<gene>
    <name evidence="4" type="ORF">EDD38_7662</name>
</gene>
<dbReference type="AlphaFoldDB" id="A0A3N4R7K7"/>
<dbReference type="InterPro" id="IPR001781">
    <property type="entry name" value="Znf_LIM"/>
</dbReference>
<dbReference type="PROSITE" id="PS00478">
    <property type="entry name" value="LIM_DOMAIN_1"/>
    <property type="match status" value="1"/>
</dbReference>
<name>A0A3N4R7K7_9ACTN</name>
<feature type="domain" description="LIM zinc-binding" evidence="3">
    <location>
        <begin position="4"/>
        <end position="40"/>
    </location>
</feature>
<dbReference type="RefSeq" id="WP_123821774.1">
    <property type="nucleotide sequence ID" value="NZ_RKQG01000006.1"/>
</dbReference>
<comment type="caution">
    <text evidence="4">The sequence shown here is derived from an EMBL/GenBank/DDBJ whole genome shotgun (WGS) entry which is preliminary data.</text>
</comment>
<evidence type="ECO:0000256" key="2">
    <source>
        <dbReference type="ARBA" id="ARBA00022833"/>
    </source>
</evidence>
<proteinExistence type="predicted"/>
<keyword evidence="1" id="KW-0479">Metal-binding</keyword>
<keyword evidence="5" id="KW-1185">Reference proteome</keyword>
<evidence type="ECO:0000313" key="4">
    <source>
        <dbReference type="EMBL" id="RPE26601.1"/>
    </source>
</evidence>
<reference evidence="4 5" key="1">
    <citation type="submission" date="2018-11" db="EMBL/GenBank/DDBJ databases">
        <title>Sequencing the genomes of 1000 actinobacteria strains.</title>
        <authorList>
            <person name="Klenk H.-P."/>
        </authorList>
    </citation>
    <scope>NUCLEOTIDE SEQUENCE [LARGE SCALE GENOMIC DNA]</scope>
    <source>
        <strain evidence="4 5">DSM 44781</strain>
    </source>
</reference>
<dbReference type="GO" id="GO:0046872">
    <property type="term" value="F:metal ion binding"/>
    <property type="evidence" value="ECO:0007669"/>
    <property type="project" value="UniProtKB-KW"/>
</dbReference>
<evidence type="ECO:0000256" key="1">
    <source>
        <dbReference type="ARBA" id="ARBA00022723"/>
    </source>
</evidence>
<accession>A0A3N4R7K7</accession>
<evidence type="ECO:0000259" key="3">
    <source>
        <dbReference type="PROSITE" id="PS00478"/>
    </source>
</evidence>
<dbReference type="EMBL" id="RKQG01000006">
    <property type="protein sequence ID" value="RPE26601.1"/>
    <property type="molecule type" value="Genomic_DNA"/>
</dbReference>
<dbReference type="Proteomes" id="UP000266906">
    <property type="component" value="Unassembled WGS sequence"/>
</dbReference>
<evidence type="ECO:0000313" key="5">
    <source>
        <dbReference type="Proteomes" id="UP000266906"/>
    </source>
</evidence>
<sequence>MVMCFTCGHPSTGVGHASFEAPGGGRHGRCGDCWRCEQGIPGRVIGRRRTAPDQDAERPAGR</sequence>
<organism evidence="4 5">
    <name type="scientific">Kitasatospora cineracea</name>
    <dbReference type="NCBI Taxonomy" id="88074"/>
    <lineage>
        <taxon>Bacteria</taxon>
        <taxon>Bacillati</taxon>
        <taxon>Actinomycetota</taxon>
        <taxon>Actinomycetes</taxon>
        <taxon>Kitasatosporales</taxon>
        <taxon>Streptomycetaceae</taxon>
        <taxon>Kitasatospora</taxon>
    </lineage>
</organism>
<protein>
    <recommendedName>
        <fullName evidence="3">LIM zinc-binding domain-containing protein</fullName>
    </recommendedName>
</protein>
<keyword evidence="2" id="KW-0862">Zinc</keyword>